<evidence type="ECO:0000259" key="12">
    <source>
        <dbReference type="PROSITE" id="PS52015"/>
    </source>
</evidence>
<evidence type="ECO:0000313" key="13">
    <source>
        <dbReference type="EMBL" id="SEA64527.1"/>
    </source>
</evidence>
<comment type="similarity">
    <text evidence="2">Belongs to the TonB family.</text>
</comment>
<evidence type="ECO:0000256" key="11">
    <source>
        <dbReference type="SAM" id="SignalP"/>
    </source>
</evidence>
<gene>
    <name evidence="13" type="ORF">SAMN05444145_10537</name>
</gene>
<keyword evidence="3" id="KW-0813">Transport</keyword>
<dbReference type="EMBL" id="FNRI01000005">
    <property type="protein sequence ID" value="SEA64527.1"/>
    <property type="molecule type" value="Genomic_DNA"/>
</dbReference>
<sequence length="392" mass="43797">MHLGLMKRILLLLLAATAAVSVTASSRTDGKQTLSGKPASFQGGDMFAFSRYVRENLTFSGDCYQEGDVFRLTLAFRVAKNGKVKDVEVEKSSEDDSLDGEVLRIVRESTGWTARKGGAPDVRERLQMEIVLRRGTDGKLHAEDHFPYRKADTMPTFEGGGPVKFREWIAERVGDRDPDGELIDVRTSLRLVIEKDGSITNLSVDDRTPAWLVERIGKALDSVPRWTPAVMQGEKVRIQASLQLLFGKAAERVKADSPKDGDDAFLIVEQMPKFQGGDVMTFRNWVKTNVKYPVDMYKQGVEGRVVATFIINRDGSLSDVKILQSPEAEFSREVLRVLERSPKWTPGQQKGKAVRVKCTIPVDFRIPAGREYRGDGRPANSSRMGRSQITQF</sequence>
<accession>A0A1H4CVZ8</accession>
<evidence type="ECO:0000256" key="10">
    <source>
        <dbReference type="SAM" id="MobiDB-lite"/>
    </source>
</evidence>
<dbReference type="InterPro" id="IPR037682">
    <property type="entry name" value="TonB_C"/>
</dbReference>
<keyword evidence="11" id="KW-0732">Signal</keyword>
<evidence type="ECO:0000256" key="1">
    <source>
        <dbReference type="ARBA" id="ARBA00004383"/>
    </source>
</evidence>
<dbReference type="PANTHER" id="PTHR33446">
    <property type="entry name" value="PROTEIN TONB-RELATED"/>
    <property type="match status" value="1"/>
</dbReference>
<dbReference type="Gene3D" id="3.30.1150.10">
    <property type="match status" value="2"/>
</dbReference>
<comment type="subcellular location">
    <subcellularLocation>
        <location evidence="1">Cell inner membrane</location>
        <topology evidence="1">Single-pass membrane protein</topology>
        <orientation evidence="1">Periplasmic side</orientation>
    </subcellularLocation>
</comment>
<protein>
    <submittedName>
        <fullName evidence="13">TonB family C-terminal domain-containing protein</fullName>
    </submittedName>
</protein>
<feature type="domain" description="TonB C-terminal" evidence="12">
    <location>
        <begin position="277"/>
        <end position="373"/>
    </location>
</feature>
<keyword evidence="4" id="KW-1003">Cell membrane</keyword>
<feature type="compositionally biased region" description="Polar residues" evidence="10">
    <location>
        <begin position="379"/>
        <end position="392"/>
    </location>
</feature>
<evidence type="ECO:0000256" key="5">
    <source>
        <dbReference type="ARBA" id="ARBA00022519"/>
    </source>
</evidence>
<feature type="signal peptide" evidence="11">
    <location>
        <begin position="1"/>
        <end position="24"/>
    </location>
</feature>
<organism evidence="13 14">
    <name type="scientific">Alistipes timonensis JC136</name>
    <dbReference type="NCBI Taxonomy" id="1033731"/>
    <lineage>
        <taxon>Bacteria</taxon>
        <taxon>Pseudomonadati</taxon>
        <taxon>Bacteroidota</taxon>
        <taxon>Bacteroidia</taxon>
        <taxon>Bacteroidales</taxon>
        <taxon>Rikenellaceae</taxon>
        <taxon>Alistipes</taxon>
    </lineage>
</organism>
<dbReference type="PANTHER" id="PTHR33446:SF2">
    <property type="entry name" value="PROTEIN TONB"/>
    <property type="match status" value="1"/>
</dbReference>
<evidence type="ECO:0000256" key="4">
    <source>
        <dbReference type="ARBA" id="ARBA00022475"/>
    </source>
</evidence>
<evidence type="ECO:0000256" key="9">
    <source>
        <dbReference type="ARBA" id="ARBA00023136"/>
    </source>
</evidence>
<feature type="region of interest" description="Disordered" evidence="10">
    <location>
        <begin position="370"/>
        <end position="392"/>
    </location>
</feature>
<keyword evidence="9" id="KW-0472">Membrane</keyword>
<dbReference type="Proteomes" id="UP000183253">
    <property type="component" value="Unassembled WGS sequence"/>
</dbReference>
<dbReference type="GO" id="GO:0015031">
    <property type="term" value="P:protein transport"/>
    <property type="evidence" value="ECO:0007669"/>
    <property type="project" value="UniProtKB-KW"/>
</dbReference>
<evidence type="ECO:0000256" key="6">
    <source>
        <dbReference type="ARBA" id="ARBA00022692"/>
    </source>
</evidence>
<evidence type="ECO:0000313" key="14">
    <source>
        <dbReference type="Proteomes" id="UP000183253"/>
    </source>
</evidence>
<keyword evidence="8" id="KW-1133">Transmembrane helix</keyword>
<dbReference type="AlphaFoldDB" id="A0A1H4CVZ8"/>
<dbReference type="NCBIfam" id="TIGR01352">
    <property type="entry name" value="tonB_Cterm"/>
    <property type="match status" value="2"/>
</dbReference>
<evidence type="ECO:0000256" key="8">
    <source>
        <dbReference type="ARBA" id="ARBA00022989"/>
    </source>
</evidence>
<dbReference type="PROSITE" id="PS52015">
    <property type="entry name" value="TONB_CTD"/>
    <property type="match status" value="1"/>
</dbReference>
<keyword evidence="14" id="KW-1185">Reference proteome</keyword>
<evidence type="ECO:0000256" key="7">
    <source>
        <dbReference type="ARBA" id="ARBA00022927"/>
    </source>
</evidence>
<dbReference type="GO" id="GO:0031992">
    <property type="term" value="F:energy transducer activity"/>
    <property type="evidence" value="ECO:0007669"/>
    <property type="project" value="TreeGrafter"/>
</dbReference>
<evidence type="ECO:0000256" key="3">
    <source>
        <dbReference type="ARBA" id="ARBA00022448"/>
    </source>
</evidence>
<evidence type="ECO:0000256" key="2">
    <source>
        <dbReference type="ARBA" id="ARBA00006555"/>
    </source>
</evidence>
<name>A0A1H4CVZ8_9BACT</name>
<proteinExistence type="inferred from homology"/>
<reference evidence="13 14" key="1">
    <citation type="submission" date="2016-10" db="EMBL/GenBank/DDBJ databases">
        <authorList>
            <person name="de Groot N.N."/>
        </authorList>
    </citation>
    <scope>NUCLEOTIDE SEQUENCE [LARGE SCALE GENOMIC DNA]</scope>
    <source>
        <strain evidence="13 14">DSM 25383</strain>
    </source>
</reference>
<dbReference type="SUPFAM" id="SSF74653">
    <property type="entry name" value="TolA/TonB C-terminal domain"/>
    <property type="match status" value="3"/>
</dbReference>
<keyword evidence="5" id="KW-0997">Cell inner membrane</keyword>
<keyword evidence="7" id="KW-0653">Protein transport</keyword>
<dbReference type="InterPro" id="IPR051045">
    <property type="entry name" value="TonB-dependent_transducer"/>
</dbReference>
<dbReference type="Pfam" id="PF03544">
    <property type="entry name" value="TonB_C"/>
    <property type="match status" value="2"/>
</dbReference>
<keyword evidence="6" id="KW-0812">Transmembrane</keyword>
<dbReference type="STRING" id="1033731.SAMN05444145_10537"/>
<dbReference type="InterPro" id="IPR006260">
    <property type="entry name" value="TonB/TolA_C"/>
</dbReference>
<dbReference type="GO" id="GO:0098797">
    <property type="term" value="C:plasma membrane protein complex"/>
    <property type="evidence" value="ECO:0007669"/>
    <property type="project" value="TreeGrafter"/>
</dbReference>
<dbReference type="OrthoDB" id="9814002at2"/>
<dbReference type="GO" id="GO:0055085">
    <property type="term" value="P:transmembrane transport"/>
    <property type="evidence" value="ECO:0007669"/>
    <property type="project" value="InterPro"/>
</dbReference>
<feature type="chain" id="PRO_5010325345" evidence="11">
    <location>
        <begin position="25"/>
        <end position="392"/>
    </location>
</feature>